<keyword evidence="2" id="KW-1185">Reference proteome</keyword>
<dbReference type="KEGG" id="cpsk:Q0N40_07520"/>
<gene>
    <name evidence="1" type="ORF">Q0N40_07520</name>
</gene>
<accession>A0AAU0PXE8</accession>
<organism evidence="1 2">
    <name type="scientific">Corynebacterium pseudokroppenstedtii</name>
    <dbReference type="NCBI Taxonomy" id="2804917"/>
    <lineage>
        <taxon>Bacteria</taxon>
        <taxon>Bacillati</taxon>
        <taxon>Actinomycetota</taxon>
        <taxon>Actinomycetes</taxon>
        <taxon>Mycobacteriales</taxon>
        <taxon>Corynebacteriaceae</taxon>
        <taxon>Corynebacterium</taxon>
    </lineage>
</organism>
<name>A0AAU0PXE8_9CORY</name>
<dbReference type="Proteomes" id="UP001174314">
    <property type="component" value="Chromosome"/>
</dbReference>
<evidence type="ECO:0000313" key="2">
    <source>
        <dbReference type="Proteomes" id="UP001174314"/>
    </source>
</evidence>
<dbReference type="EMBL" id="CP137757">
    <property type="protein sequence ID" value="WPF24391.1"/>
    <property type="molecule type" value="Genomic_DNA"/>
</dbReference>
<evidence type="ECO:0000313" key="1">
    <source>
        <dbReference type="EMBL" id="WPF24391.1"/>
    </source>
</evidence>
<dbReference type="RefSeq" id="WP_236883085.1">
    <property type="nucleotide sequence ID" value="NZ_CP137757.1"/>
</dbReference>
<dbReference type="AlphaFoldDB" id="A0AAU0PXE8"/>
<protein>
    <submittedName>
        <fullName evidence="1">Uncharacterized protein</fullName>
    </submittedName>
</protein>
<sequence length="131" mass="15104">MMKETSLYRAHIVEEPEFERYYAFDERYPGERIEWGKPIGWEPSKEYVERFKTNKWIEPATDKWFKSRSSAAARVKLLEDAGYKAIVQKSAPVEWPNGDEQKVNGSQAGEVLAAIKTLVRHGVIKSADEIL</sequence>
<reference evidence="1 2" key="1">
    <citation type="submission" date="2023-10" db="EMBL/GenBank/DDBJ databases">
        <title>complete genome sequence of Corynebacterium pseudokroppenstedtii P15-C1.</title>
        <authorList>
            <person name="Bruggemann H."/>
            <person name="Poehlein A."/>
        </authorList>
    </citation>
    <scope>NUCLEOTIDE SEQUENCE [LARGE SCALE GENOMIC DNA]</scope>
    <source>
        <strain evidence="1 2">P15_C1</strain>
    </source>
</reference>
<proteinExistence type="predicted"/>